<dbReference type="AlphaFoldDB" id="A0A392PG84"/>
<dbReference type="EMBL" id="LXQA010075794">
    <property type="protein sequence ID" value="MCI10326.1"/>
    <property type="molecule type" value="Genomic_DNA"/>
</dbReference>
<protein>
    <submittedName>
        <fullName evidence="1">Uncharacterized protein</fullName>
    </submittedName>
</protein>
<name>A0A392PG84_9FABA</name>
<proteinExistence type="predicted"/>
<evidence type="ECO:0000313" key="1">
    <source>
        <dbReference type="EMBL" id="MCI10326.1"/>
    </source>
</evidence>
<dbReference type="Proteomes" id="UP000265520">
    <property type="component" value="Unassembled WGS sequence"/>
</dbReference>
<feature type="non-terminal residue" evidence="1">
    <location>
        <position position="34"/>
    </location>
</feature>
<organism evidence="1 2">
    <name type="scientific">Trifolium medium</name>
    <dbReference type="NCBI Taxonomy" id="97028"/>
    <lineage>
        <taxon>Eukaryota</taxon>
        <taxon>Viridiplantae</taxon>
        <taxon>Streptophyta</taxon>
        <taxon>Embryophyta</taxon>
        <taxon>Tracheophyta</taxon>
        <taxon>Spermatophyta</taxon>
        <taxon>Magnoliopsida</taxon>
        <taxon>eudicotyledons</taxon>
        <taxon>Gunneridae</taxon>
        <taxon>Pentapetalae</taxon>
        <taxon>rosids</taxon>
        <taxon>fabids</taxon>
        <taxon>Fabales</taxon>
        <taxon>Fabaceae</taxon>
        <taxon>Papilionoideae</taxon>
        <taxon>50 kb inversion clade</taxon>
        <taxon>NPAAA clade</taxon>
        <taxon>Hologalegina</taxon>
        <taxon>IRL clade</taxon>
        <taxon>Trifolieae</taxon>
        <taxon>Trifolium</taxon>
    </lineage>
</organism>
<keyword evidence="2" id="KW-1185">Reference proteome</keyword>
<evidence type="ECO:0000313" key="2">
    <source>
        <dbReference type="Proteomes" id="UP000265520"/>
    </source>
</evidence>
<reference evidence="1 2" key="1">
    <citation type="journal article" date="2018" name="Front. Plant Sci.">
        <title>Red Clover (Trifolium pratense) and Zigzag Clover (T. medium) - A Picture of Genomic Similarities and Differences.</title>
        <authorList>
            <person name="Dluhosova J."/>
            <person name="Istvanek J."/>
            <person name="Nedelnik J."/>
            <person name="Repkova J."/>
        </authorList>
    </citation>
    <scope>NUCLEOTIDE SEQUENCE [LARGE SCALE GENOMIC DNA]</scope>
    <source>
        <strain evidence="2">cv. 10/8</strain>
        <tissue evidence="1">Leaf</tissue>
    </source>
</reference>
<gene>
    <name evidence="1" type="ORF">A2U01_0031419</name>
</gene>
<comment type="caution">
    <text evidence="1">The sequence shown here is derived from an EMBL/GenBank/DDBJ whole genome shotgun (WGS) entry which is preliminary data.</text>
</comment>
<accession>A0A392PG84</accession>
<sequence>MTVNERKMGNDLVDTGSIKSDGVVYLVVEKCCAR</sequence>